<organism evidence="9 10">
    <name type="scientific">Halanaerobium salsuginis</name>
    <dbReference type="NCBI Taxonomy" id="29563"/>
    <lineage>
        <taxon>Bacteria</taxon>
        <taxon>Bacillati</taxon>
        <taxon>Bacillota</taxon>
        <taxon>Clostridia</taxon>
        <taxon>Halanaerobiales</taxon>
        <taxon>Halanaerobiaceae</taxon>
        <taxon>Halanaerobium</taxon>
    </lineage>
</organism>
<evidence type="ECO:0000313" key="10">
    <source>
        <dbReference type="Proteomes" id="UP000199006"/>
    </source>
</evidence>
<comment type="similarity">
    <text evidence="7">Belongs to the binding-protein-dependent transport system permease family.</text>
</comment>
<dbReference type="Gene3D" id="1.10.3720.10">
    <property type="entry name" value="MetI-like"/>
    <property type="match status" value="1"/>
</dbReference>
<evidence type="ECO:0000313" key="9">
    <source>
        <dbReference type="EMBL" id="SFL47893.1"/>
    </source>
</evidence>
<dbReference type="InterPro" id="IPR000515">
    <property type="entry name" value="MetI-like"/>
</dbReference>
<dbReference type="InterPro" id="IPR035906">
    <property type="entry name" value="MetI-like_sf"/>
</dbReference>
<dbReference type="PANTHER" id="PTHR30183">
    <property type="entry name" value="MOLYBDENUM TRANSPORT SYSTEM PERMEASE PROTEIN MODB"/>
    <property type="match status" value="1"/>
</dbReference>
<protein>
    <submittedName>
        <fullName evidence="9">Molybdate transport system permease protein</fullName>
    </submittedName>
</protein>
<evidence type="ECO:0000256" key="7">
    <source>
        <dbReference type="RuleBase" id="RU363032"/>
    </source>
</evidence>
<dbReference type="CDD" id="cd06261">
    <property type="entry name" value="TM_PBP2"/>
    <property type="match status" value="1"/>
</dbReference>
<dbReference type="SUPFAM" id="SSF161098">
    <property type="entry name" value="MetI-like"/>
    <property type="match status" value="1"/>
</dbReference>
<evidence type="ECO:0000259" key="8">
    <source>
        <dbReference type="PROSITE" id="PS50928"/>
    </source>
</evidence>
<keyword evidence="2 7" id="KW-0813">Transport</keyword>
<dbReference type="Pfam" id="PF00528">
    <property type="entry name" value="BPD_transp_1"/>
    <property type="match status" value="1"/>
</dbReference>
<dbReference type="EMBL" id="FOTI01000014">
    <property type="protein sequence ID" value="SFL47893.1"/>
    <property type="molecule type" value="Genomic_DNA"/>
</dbReference>
<feature type="transmembrane region" description="Helical" evidence="7">
    <location>
        <begin position="267"/>
        <end position="288"/>
    </location>
</feature>
<feature type="transmembrane region" description="Helical" evidence="7">
    <location>
        <begin position="88"/>
        <end position="112"/>
    </location>
</feature>
<proteinExistence type="inferred from homology"/>
<sequence length="295" mass="32202">MIKMGNDAGPKQNQRIISPDIELKDSLLAYFRNRFDFSFDLTRSLLFFLASLNVVFMCLIIASLFLSTSPADLARTVDNLNTLRAIKVSLFSILVSIIITIFVGVPFSYVVSQNGSKINKIVNMFIKIPLVMPPTVAGLAMLLTFGNRGILSNIINGLNLNLPFSFAALVIVQVFVMLPLFTQSLKNGFEAIDGEVKEAAMVFGAEEKDILFKIFLPLSIKPLLTGIIMACLRAAGEFGATMMFAGNLSGKTQTLSTAIYTMAQKDLGQSIALAVVLIMTFAIPLIILELKLNSD</sequence>
<evidence type="ECO:0000256" key="2">
    <source>
        <dbReference type="ARBA" id="ARBA00022448"/>
    </source>
</evidence>
<feature type="domain" description="ABC transmembrane type-1" evidence="8">
    <location>
        <begin position="86"/>
        <end position="288"/>
    </location>
</feature>
<evidence type="ECO:0000256" key="4">
    <source>
        <dbReference type="ARBA" id="ARBA00022692"/>
    </source>
</evidence>
<dbReference type="AlphaFoldDB" id="A0A1I4I1Q6"/>
<dbReference type="PROSITE" id="PS50928">
    <property type="entry name" value="ABC_TM1"/>
    <property type="match status" value="1"/>
</dbReference>
<accession>A0A1I4I1Q6</accession>
<keyword evidence="10" id="KW-1185">Reference proteome</keyword>
<reference evidence="9 10" key="1">
    <citation type="submission" date="2016-10" db="EMBL/GenBank/DDBJ databases">
        <authorList>
            <person name="de Groot N.N."/>
        </authorList>
    </citation>
    <scope>NUCLEOTIDE SEQUENCE [LARGE SCALE GENOMIC DNA]</scope>
    <source>
        <strain evidence="9 10">ATCC 51327</strain>
    </source>
</reference>
<keyword evidence="3" id="KW-1003">Cell membrane</keyword>
<keyword evidence="5 7" id="KW-1133">Transmembrane helix</keyword>
<gene>
    <name evidence="9" type="ORF">SAMN02983006_01249</name>
</gene>
<evidence type="ECO:0000256" key="1">
    <source>
        <dbReference type="ARBA" id="ARBA00004651"/>
    </source>
</evidence>
<evidence type="ECO:0000256" key="3">
    <source>
        <dbReference type="ARBA" id="ARBA00022475"/>
    </source>
</evidence>
<evidence type="ECO:0000256" key="6">
    <source>
        <dbReference type="ARBA" id="ARBA00023136"/>
    </source>
</evidence>
<dbReference type="Proteomes" id="UP000199006">
    <property type="component" value="Unassembled WGS sequence"/>
</dbReference>
<keyword evidence="4 7" id="KW-0812">Transmembrane</keyword>
<comment type="subcellular location">
    <subcellularLocation>
        <location evidence="1 7">Cell membrane</location>
        <topology evidence="1 7">Multi-pass membrane protein</topology>
    </subcellularLocation>
</comment>
<feature type="transmembrane region" description="Helical" evidence="7">
    <location>
        <begin position="45"/>
        <end position="67"/>
    </location>
</feature>
<keyword evidence="6 7" id="KW-0472">Membrane</keyword>
<dbReference type="GO" id="GO:0055085">
    <property type="term" value="P:transmembrane transport"/>
    <property type="evidence" value="ECO:0007669"/>
    <property type="project" value="InterPro"/>
</dbReference>
<feature type="transmembrane region" description="Helical" evidence="7">
    <location>
        <begin position="124"/>
        <end position="146"/>
    </location>
</feature>
<dbReference type="PANTHER" id="PTHR30183:SF3">
    <property type="entry name" value="MOLYBDENUM TRANSPORT SYSTEM PERMEASE PROTEIN MODB"/>
    <property type="match status" value="1"/>
</dbReference>
<dbReference type="GO" id="GO:0005886">
    <property type="term" value="C:plasma membrane"/>
    <property type="evidence" value="ECO:0007669"/>
    <property type="project" value="UniProtKB-SubCell"/>
</dbReference>
<evidence type="ECO:0000256" key="5">
    <source>
        <dbReference type="ARBA" id="ARBA00022989"/>
    </source>
</evidence>
<name>A0A1I4I1Q6_9FIRM</name>
<feature type="transmembrane region" description="Helical" evidence="7">
    <location>
        <begin position="158"/>
        <end position="181"/>
    </location>
</feature>
<dbReference type="STRING" id="29563.SAMN02983006_01249"/>